<evidence type="ECO:0000313" key="4">
    <source>
        <dbReference type="Proteomes" id="UP000604825"/>
    </source>
</evidence>
<keyword evidence="1" id="KW-0175">Coiled coil</keyword>
<evidence type="ECO:0000256" key="2">
    <source>
        <dbReference type="SAM" id="MobiDB-lite"/>
    </source>
</evidence>
<sequence>MEYRPRGGFMNFLQGVDGAATSTFGPSLRPQHTAYQAHHFPMPYTHFMGPPPPPGSTQSSPLASDSRSPSPANIGQHRVTIDVEATDDDSRQRMYYTPEEDVRLVSAWINNSTDPIEGNSKKLAHYWKEVTAAYNLTTPSDRKRDVKHLKTIGTRLQRSPKWNAHIAAKCQGTKRSCDELDVNRVAPNVRPVGRKKAKKMKGAANGSETTVVEEQLEKLVNAQSEITEVISNMKDFQERISNQKVEAAKLTYMAAKENKESKVLENNSKTMEHRKKMMDRFSDMLKVDTSKMETWAKEAHVRVVTALGDKLFG</sequence>
<dbReference type="PANTHER" id="PTHR45224:SF5">
    <property type="entry name" value="OS02G0311800 PROTEIN"/>
    <property type="match status" value="1"/>
</dbReference>
<reference evidence="3" key="1">
    <citation type="submission" date="2020-10" db="EMBL/GenBank/DDBJ databases">
        <authorList>
            <person name="Han B."/>
            <person name="Lu T."/>
            <person name="Zhao Q."/>
            <person name="Huang X."/>
            <person name="Zhao Y."/>
        </authorList>
    </citation>
    <scope>NUCLEOTIDE SEQUENCE</scope>
</reference>
<feature type="compositionally biased region" description="Low complexity" evidence="2">
    <location>
        <begin position="56"/>
        <end position="71"/>
    </location>
</feature>
<evidence type="ECO:0000313" key="3">
    <source>
        <dbReference type="EMBL" id="CAD6203548.1"/>
    </source>
</evidence>
<comment type="caution">
    <text evidence="3">The sequence shown here is derived from an EMBL/GenBank/DDBJ whole genome shotgun (WGS) entry which is preliminary data.</text>
</comment>
<feature type="coiled-coil region" evidence="1">
    <location>
        <begin position="212"/>
        <end position="239"/>
    </location>
</feature>
<proteinExistence type="predicted"/>
<gene>
    <name evidence="3" type="ORF">NCGR_LOCUS1692</name>
</gene>
<feature type="region of interest" description="Disordered" evidence="2">
    <location>
        <begin position="41"/>
        <end position="77"/>
    </location>
</feature>
<keyword evidence="4" id="KW-1185">Reference proteome</keyword>
<organism evidence="3 4">
    <name type="scientific">Miscanthus lutarioriparius</name>
    <dbReference type="NCBI Taxonomy" id="422564"/>
    <lineage>
        <taxon>Eukaryota</taxon>
        <taxon>Viridiplantae</taxon>
        <taxon>Streptophyta</taxon>
        <taxon>Embryophyta</taxon>
        <taxon>Tracheophyta</taxon>
        <taxon>Spermatophyta</taxon>
        <taxon>Magnoliopsida</taxon>
        <taxon>Liliopsida</taxon>
        <taxon>Poales</taxon>
        <taxon>Poaceae</taxon>
        <taxon>PACMAD clade</taxon>
        <taxon>Panicoideae</taxon>
        <taxon>Andropogonodae</taxon>
        <taxon>Andropogoneae</taxon>
        <taxon>Saccharinae</taxon>
        <taxon>Miscanthus</taxon>
    </lineage>
</organism>
<dbReference type="EMBL" id="CAJGYO010000001">
    <property type="protein sequence ID" value="CAD6203548.1"/>
    <property type="molecule type" value="Genomic_DNA"/>
</dbReference>
<dbReference type="AlphaFoldDB" id="A0A811MA54"/>
<dbReference type="OrthoDB" id="693402at2759"/>
<evidence type="ECO:0000256" key="1">
    <source>
        <dbReference type="SAM" id="Coils"/>
    </source>
</evidence>
<accession>A0A811MA54</accession>
<protein>
    <recommendedName>
        <fullName evidence="5">No apical meristem-associated C-terminal domain-containing protein</fullName>
    </recommendedName>
</protein>
<dbReference type="PANTHER" id="PTHR45224">
    <property type="entry name" value="OS01G0527900 PROTEIN-RELATED"/>
    <property type="match status" value="1"/>
</dbReference>
<evidence type="ECO:0008006" key="5">
    <source>
        <dbReference type="Google" id="ProtNLM"/>
    </source>
</evidence>
<name>A0A811MA54_9POAL</name>
<dbReference type="Proteomes" id="UP000604825">
    <property type="component" value="Unassembled WGS sequence"/>
</dbReference>